<sequence length="195" mass="21446">MTASELASRLELGGTPTMRAMTLLESEGFTRPVKRKGWQIAPITKESAKAVFGAYRIVAPGILDLLLQNATEPELDEYVKRTYAWSRGYGEFQADFSVHPISYALKICGNEFVATMAAGVVAHLERMMVFSFRQGSFAEGPAAFARDAVTEAIAVRDKVRAHLALEDLIRHSELEVFKGLSRPLGSRLARIAPAM</sequence>
<proteinExistence type="predicted"/>
<dbReference type="EMBL" id="BHYM01000089">
    <property type="protein sequence ID" value="GCE44249.1"/>
    <property type="molecule type" value="Genomic_DNA"/>
</dbReference>
<evidence type="ECO:0000313" key="1">
    <source>
        <dbReference type="EMBL" id="GCE44249.1"/>
    </source>
</evidence>
<dbReference type="Proteomes" id="UP000287519">
    <property type="component" value="Unassembled WGS sequence"/>
</dbReference>
<evidence type="ECO:0008006" key="3">
    <source>
        <dbReference type="Google" id="ProtNLM"/>
    </source>
</evidence>
<dbReference type="AlphaFoldDB" id="A0A402CL34"/>
<protein>
    <recommendedName>
        <fullName evidence="3">Transcriptional regulator, GntR family</fullName>
    </recommendedName>
</protein>
<comment type="caution">
    <text evidence="1">The sequence shown here is derived from an EMBL/GenBank/DDBJ whole genome shotgun (WGS) entry which is preliminary data.</text>
</comment>
<accession>A0A402CL34</accession>
<organism evidence="1 2">
    <name type="scientific">Rhodococcus wratislaviensis</name>
    <name type="common">Tsukamurella wratislaviensis</name>
    <dbReference type="NCBI Taxonomy" id="44752"/>
    <lineage>
        <taxon>Bacteria</taxon>
        <taxon>Bacillati</taxon>
        <taxon>Actinomycetota</taxon>
        <taxon>Actinomycetes</taxon>
        <taxon>Mycobacteriales</taxon>
        <taxon>Nocardiaceae</taxon>
        <taxon>Rhodococcus</taxon>
    </lineage>
</organism>
<reference evidence="1 2" key="1">
    <citation type="submission" date="2018-11" db="EMBL/GenBank/DDBJ databases">
        <title>Microbial catabolism of amino acid.</title>
        <authorList>
            <person name="Hibi M."/>
            <person name="Ogawa J."/>
        </authorList>
    </citation>
    <scope>NUCLEOTIDE SEQUENCE [LARGE SCALE GENOMIC DNA]</scope>
    <source>
        <strain evidence="1 2">C31-06</strain>
    </source>
</reference>
<gene>
    <name evidence="1" type="ORF">Rhow_008547</name>
</gene>
<evidence type="ECO:0000313" key="2">
    <source>
        <dbReference type="Proteomes" id="UP000287519"/>
    </source>
</evidence>
<keyword evidence="2" id="KW-1185">Reference proteome</keyword>
<name>A0A402CL34_RHOWR</name>